<dbReference type="InterPro" id="IPR009571">
    <property type="entry name" value="SUR7/Rim9-like_fungi"/>
</dbReference>
<keyword evidence="3" id="KW-1185">Reference proteome</keyword>
<dbReference type="Proteomes" id="UP001244011">
    <property type="component" value="Unassembled WGS sequence"/>
</dbReference>
<proteinExistence type="predicted"/>
<accession>A0AAJ0FM95</accession>
<feature type="transmembrane region" description="Helical" evidence="1">
    <location>
        <begin position="7"/>
        <end position="29"/>
    </location>
</feature>
<dbReference type="RefSeq" id="XP_060284316.1">
    <property type="nucleotide sequence ID" value="XM_060431421.1"/>
</dbReference>
<organism evidence="2 3">
    <name type="scientific">Phialemonium atrogriseum</name>
    <dbReference type="NCBI Taxonomy" id="1093897"/>
    <lineage>
        <taxon>Eukaryota</taxon>
        <taxon>Fungi</taxon>
        <taxon>Dikarya</taxon>
        <taxon>Ascomycota</taxon>
        <taxon>Pezizomycotina</taxon>
        <taxon>Sordariomycetes</taxon>
        <taxon>Sordariomycetidae</taxon>
        <taxon>Cephalothecales</taxon>
        <taxon>Cephalothecaceae</taxon>
        <taxon>Phialemonium</taxon>
    </lineage>
</organism>
<feature type="transmembrane region" description="Helical" evidence="1">
    <location>
        <begin position="181"/>
        <end position="204"/>
    </location>
</feature>
<dbReference type="Pfam" id="PF06687">
    <property type="entry name" value="SUR7"/>
    <property type="match status" value="1"/>
</dbReference>
<dbReference type="EMBL" id="MU839006">
    <property type="protein sequence ID" value="KAK1768103.1"/>
    <property type="molecule type" value="Genomic_DNA"/>
</dbReference>
<protein>
    <submittedName>
        <fullName evidence="2">Integral membrane protein</fullName>
    </submittedName>
</protein>
<evidence type="ECO:0000313" key="2">
    <source>
        <dbReference type="EMBL" id="KAK1768103.1"/>
    </source>
</evidence>
<dbReference type="GeneID" id="85314608"/>
<sequence>MAARQPLFTFLPLVSSLLSFILVLLLLLAGTNNVLSGLYYIKTDTTGFSVSSKLSSSTYLQDLSAVSGADLVGQPSTASSLGLAETYTVLLLTSCAHFPDGAVSCSHPSLSFSFDPRTDLRLDSTSLQGTYPQSLLSALSHHRKTTRFVAPAYILAAALLVLAPLLATLSPPSFPALAAPALSALAALLLLAAAAAAAASSRAVDSAFNAALRETGLSSSTGRPAPAVAVGVAAFALALLAAVVLVVRARRDRRVGGAMQRGGEKKGAGGLLGGRVPWGRHRYAPVDDRVALVGKGGYEGSRHQEGVVFDSSEGGGRHLDDNWAAEDEYSAGGRGIPLKSLGVGVKQRRDMNTAYEPYSSAPS</sequence>
<dbReference type="PANTHER" id="PTHR28019:SF2">
    <property type="entry name" value="CELL MEMBRANE PROTEIN YLR413W-RELATED"/>
    <property type="match status" value="1"/>
</dbReference>
<evidence type="ECO:0000256" key="1">
    <source>
        <dbReference type="SAM" id="Phobius"/>
    </source>
</evidence>
<dbReference type="PANTHER" id="PTHR28019">
    <property type="entry name" value="CELL MEMBRANE PROTEIN YLR413W-RELATED"/>
    <property type="match status" value="1"/>
</dbReference>
<dbReference type="AlphaFoldDB" id="A0AAJ0FM95"/>
<gene>
    <name evidence="2" type="ORF">QBC33DRAFT_585015</name>
</gene>
<name>A0AAJ0FM95_9PEZI</name>
<comment type="caution">
    <text evidence="2">The sequence shown here is derived from an EMBL/GenBank/DDBJ whole genome shotgun (WGS) entry which is preliminary data.</text>
</comment>
<evidence type="ECO:0000313" key="3">
    <source>
        <dbReference type="Proteomes" id="UP001244011"/>
    </source>
</evidence>
<dbReference type="InterPro" id="IPR052413">
    <property type="entry name" value="SUR7_domain"/>
</dbReference>
<reference evidence="2" key="1">
    <citation type="submission" date="2023-06" db="EMBL/GenBank/DDBJ databases">
        <title>Genome-scale phylogeny and comparative genomics of the fungal order Sordariales.</title>
        <authorList>
            <consortium name="Lawrence Berkeley National Laboratory"/>
            <person name="Hensen N."/>
            <person name="Bonometti L."/>
            <person name="Westerberg I."/>
            <person name="Brannstrom I.O."/>
            <person name="Guillou S."/>
            <person name="Cros-Aarteil S."/>
            <person name="Calhoun S."/>
            <person name="Haridas S."/>
            <person name="Kuo A."/>
            <person name="Mondo S."/>
            <person name="Pangilinan J."/>
            <person name="Riley R."/>
            <person name="Labutti K."/>
            <person name="Andreopoulos B."/>
            <person name="Lipzen A."/>
            <person name="Chen C."/>
            <person name="Yanf M."/>
            <person name="Daum C."/>
            <person name="Ng V."/>
            <person name="Clum A."/>
            <person name="Steindorff A."/>
            <person name="Ohm R."/>
            <person name="Martin F."/>
            <person name="Silar P."/>
            <person name="Natvig D."/>
            <person name="Lalanne C."/>
            <person name="Gautier V."/>
            <person name="Ament-Velasquez S.L."/>
            <person name="Kruys A."/>
            <person name="Hutchinson M.I."/>
            <person name="Powell A.J."/>
            <person name="Barry K."/>
            <person name="Miller A.N."/>
            <person name="Grigoriev I.V."/>
            <person name="Debuchy R."/>
            <person name="Gladieux P."/>
            <person name="Thoren M.H."/>
            <person name="Johannesson H."/>
        </authorList>
    </citation>
    <scope>NUCLEOTIDE SEQUENCE</scope>
    <source>
        <strain evidence="2">8032-3</strain>
    </source>
</reference>
<feature type="transmembrane region" description="Helical" evidence="1">
    <location>
        <begin position="148"/>
        <end position="169"/>
    </location>
</feature>
<dbReference type="GO" id="GO:0031505">
    <property type="term" value="P:fungal-type cell wall organization"/>
    <property type="evidence" value="ECO:0007669"/>
    <property type="project" value="TreeGrafter"/>
</dbReference>
<keyword evidence="1" id="KW-0472">Membrane</keyword>
<dbReference type="GO" id="GO:0051285">
    <property type="term" value="C:cell cortex of cell tip"/>
    <property type="evidence" value="ECO:0007669"/>
    <property type="project" value="TreeGrafter"/>
</dbReference>
<feature type="transmembrane region" description="Helical" evidence="1">
    <location>
        <begin position="224"/>
        <end position="247"/>
    </location>
</feature>
<keyword evidence="1" id="KW-1133">Transmembrane helix</keyword>
<dbReference type="GO" id="GO:0005886">
    <property type="term" value="C:plasma membrane"/>
    <property type="evidence" value="ECO:0007669"/>
    <property type="project" value="InterPro"/>
</dbReference>
<keyword evidence="1" id="KW-0812">Transmembrane</keyword>